<dbReference type="AlphaFoldDB" id="A0A8J7L9W2"/>
<evidence type="ECO:0000313" key="2">
    <source>
        <dbReference type="Proteomes" id="UP000632766"/>
    </source>
</evidence>
<dbReference type="RefSeq" id="WP_198125289.1">
    <property type="nucleotide sequence ID" value="NZ_JAECZC010000024.1"/>
</dbReference>
<protein>
    <submittedName>
        <fullName evidence="1">Uncharacterized protein</fullName>
    </submittedName>
</protein>
<proteinExistence type="predicted"/>
<gene>
    <name evidence="1" type="ORF">I8748_14620</name>
</gene>
<keyword evidence="2" id="KW-1185">Reference proteome</keyword>
<comment type="caution">
    <text evidence="1">The sequence shown here is derived from an EMBL/GenBank/DDBJ whole genome shotgun (WGS) entry which is preliminary data.</text>
</comment>
<accession>A0A8J7L9W2</accession>
<name>A0A8J7L9W2_9NOST</name>
<dbReference type="Proteomes" id="UP000632766">
    <property type="component" value="Unassembled WGS sequence"/>
</dbReference>
<dbReference type="EMBL" id="JAECZC010000024">
    <property type="protein sequence ID" value="MBH8563401.1"/>
    <property type="molecule type" value="Genomic_DNA"/>
</dbReference>
<evidence type="ECO:0000313" key="1">
    <source>
        <dbReference type="EMBL" id="MBH8563401.1"/>
    </source>
</evidence>
<sequence length="149" mass="17463">MHNKTRKHRRRSKRRAIYCPVHGCYLDSVSPKHKLYADTPEQLQQRGMKRQSALILIATKTAVALDNEWLEAFWCDQCQQTKWYRVKKYPSPIPGQEADKYEISLAPQQLWQQATGVICPQGNASVGEFTLRQARMADHHNIRDFHFRI</sequence>
<reference evidence="1 2" key="1">
    <citation type="journal article" date="2021" name="Int. J. Syst. Evol. Microbiol.">
        <title>Amazonocrinis nigriterrae gen. nov., sp. nov., Atlanticothrix silvestris gen. nov., sp. nov. and Dendronalium phyllosphericum gen. nov., sp. nov., nostocacean cyanobacteria from Brazilian environments.</title>
        <authorList>
            <person name="Alvarenga D.O."/>
            <person name="Andreote A.P.D."/>
            <person name="Branco L.H.Z."/>
            <person name="Delbaje E."/>
            <person name="Cruz R.B."/>
            <person name="Varani A.M."/>
            <person name="Fiore M.F."/>
        </authorList>
    </citation>
    <scope>NUCLEOTIDE SEQUENCE [LARGE SCALE GENOMIC DNA]</scope>
    <source>
        <strain evidence="1 2">CENA67</strain>
    </source>
</reference>
<organism evidence="1 2">
    <name type="scientific">Amazonocrinis nigriterrae CENA67</name>
    <dbReference type="NCBI Taxonomy" id="2794033"/>
    <lineage>
        <taxon>Bacteria</taxon>
        <taxon>Bacillati</taxon>
        <taxon>Cyanobacteriota</taxon>
        <taxon>Cyanophyceae</taxon>
        <taxon>Nostocales</taxon>
        <taxon>Nostocaceae</taxon>
        <taxon>Amazonocrinis</taxon>
        <taxon>Amazonocrinis nigriterrae</taxon>
    </lineage>
</organism>